<evidence type="ECO:0000259" key="10">
    <source>
        <dbReference type="PROSITE" id="PS50928"/>
    </source>
</evidence>
<evidence type="ECO:0000256" key="4">
    <source>
        <dbReference type="ARBA" id="ARBA00022475"/>
    </source>
</evidence>
<organism evidence="11 12">
    <name type="scientific">candidate division MSBL1 archaeon SCGC-AAA261D19</name>
    <dbReference type="NCBI Taxonomy" id="1698273"/>
    <lineage>
        <taxon>Archaea</taxon>
        <taxon>Methanobacteriati</taxon>
        <taxon>Methanobacteriota</taxon>
        <taxon>candidate division MSBL1</taxon>
    </lineage>
</organism>
<dbReference type="GO" id="GO:0055085">
    <property type="term" value="P:transmembrane transport"/>
    <property type="evidence" value="ECO:0007669"/>
    <property type="project" value="InterPro"/>
</dbReference>
<keyword evidence="5" id="KW-0500">Molybdenum</keyword>
<feature type="transmembrane region" description="Helical" evidence="9">
    <location>
        <begin position="50"/>
        <end position="78"/>
    </location>
</feature>
<evidence type="ECO:0000256" key="2">
    <source>
        <dbReference type="ARBA" id="ARBA00009306"/>
    </source>
</evidence>
<feature type="transmembrane region" description="Helical" evidence="9">
    <location>
        <begin position="130"/>
        <end position="148"/>
    </location>
</feature>
<protein>
    <recommendedName>
        <fullName evidence="10">ABC transmembrane type-1 domain-containing protein</fullName>
    </recommendedName>
</protein>
<sequence>MKIGKITPLFAVFGALLLAIIALPILNILFRQFVFDLGGFVSAFTDPAVLSAVGLSSFAALLAVLVTFAFGVPLAYLLARKDFRGKGLIEGTIDLPMAVPHVVAGIALLTVFGTSGLIGGHTSSFLRFESAIHGIVVAMLFVSAPYLINSAREGFQSVDPRLEKVARSLGATEWIAFRKVAFPLAFPQIFSGAIMSWARAISEFAAVIMFVGFFPMIAPGMIWDKFYSVGIYEAMSVAVVLLVIALSAFVILKYLRGRLFDKY</sequence>
<comment type="subcellular location">
    <subcellularLocation>
        <location evidence="1 9">Cell membrane</location>
        <topology evidence="1 9">Multi-pass membrane protein</topology>
    </subcellularLocation>
</comment>
<comment type="caution">
    <text evidence="11">The sequence shown here is derived from an EMBL/GenBank/DDBJ whole genome shotgun (WGS) entry which is preliminary data.</text>
</comment>
<comment type="similarity">
    <text evidence="2 9">Belongs to the binding-protein-dependent transport system permease family.</text>
</comment>
<keyword evidence="12" id="KW-1185">Reference proteome</keyword>
<evidence type="ECO:0000313" key="12">
    <source>
        <dbReference type="Proteomes" id="UP000070400"/>
    </source>
</evidence>
<reference evidence="11 12" key="1">
    <citation type="journal article" date="2016" name="Sci. Rep.">
        <title>Metabolic traits of an uncultured archaeal lineage -MSBL1- from brine pools of the Red Sea.</title>
        <authorList>
            <person name="Mwirichia R."/>
            <person name="Alam I."/>
            <person name="Rashid M."/>
            <person name="Vinu M."/>
            <person name="Ba-Alawi W."/>
            <person name="Anthony Kamau A."/>
            <person name="Kamanda Ngugi D."/>
            <person name="Goker M."/>
            <person name="Klenk H.P."/>
            <person name="Bajic V."/>
            <person name="Stingl U."/>
        </authorList>
    </citation>
    <scope>NUCLEOTIDE SEQUENCE [LARGE SCALE GENOMIC DNA]</scope>
    <source>
        <strain evidence="11">SCGC-AAA261D19</strain>
    </source>
</reference>
<dbReference type="SUPFAM" id="SSF161098">
    <property type="entry name" value="MetI-like"/>
    <property type="match status" value="1"/>
</dbReference>
<feature type="domain" description="ABC transmembrane type-1" evidence="10">
    <location>
        <begin position="53"/>
        <end position="250"/>
    </location>
</feature>
<dbReference type="GO" id="GO:0005886">
    <property type="term" value="C:plasma membrane"/>
    <property type="evidence" value="ECO:0007669"/>
    <property type="project" value="UniProtKB-SubCell"/>
</dbReference>
<dbReference type="InterPro" id="IPR000515">
    <property type="entry name" value="MetI-like"/>
</dbReference>
<accession>A0A133V8H8</accession>
<keyword evidence="8 9" id="KW-0472">Membrane</keyword>
<feature type="transmembrane region" description="Helical" evidence="9">
    <location>
        <begin position="235"/>
        <end position="255"/>
    </location>
</feature>
<evidence type="ECO:0000256" key="1">
    <source>
        <dbReference type="ARBA" id="ARBA00004651"/>
    </source>
</evidence>
<dbReference type="AlphaFoldDB" id="A0A133V8H8"/>
<feature type="transmembrane region" description="Helical" evidence="9">
    <location>
        <begin position="9"/>
        <end position="30"/>
    </location>
</feature>
<dbReference type="PROSITE" id="PS50928">
    <property type="entry name" value="ABC_TM1"/>
    <property type="match status" value="1"/>
</dbReference>
<evidence type="ECO:0000256" key="5">
    <source>
        <dbReference type="ARBA" id="ARBA00022505"/>
    </source>
</evidence>
<evidence type="ECO:0000256" key="7">
    <source>
        <dbReference type="ARBA" id="ARBA00022989"/>
    </source>
</evidence>
<evidence type="ECO:0000256" key="6">
    <source>
        <dbReference type="ARBA" id="ARBA00022692"/>
    </source>
</evidence>
<dbReference type="PANTHER" id="PTHR30183:SF3">
    <property type="entry name" value="MOLYBDENUM TRANSPORT SYSTEM PERMEASE PROTEIN MODB"/>
    <property type="match status" value="1"/>
</dbReference>
<dbReference type="PANTHER" id="PTHR30183">
    <property type="entry name" value="MOLYBDENUM TRANSPORT SYSTEM PERMEASE PROTEIN MODB"/>
    <property type="match status" value="1"/>
</dbReference>
<gene>
    <name evidence="11" type="ORF">AKJ43_00740</name>
</gene>
<evidence type="ECO:0000256" key="9">
    <source>
        <dbReference type="RuleBase" id="RU363032"/>
    </source>
</evidence>
<feature type="transmembrane region" description="Helical" evidence="9">
    <location>
        <begin position="98"/>
        <end position="118"/>
    </location>
</feature>
<evidence type="ECO:0000256" key="8">
    <source>
        <dbReference type="ARBA" id="ARBA00023136"/>
    </source>
</evidence>
<dbReference type="Pfam" id="PF00528">
    <property type="entry name" value="BPD_transp_1"/>
    <property type="match status" value="1"/>
</dbReference>
<keyword evidence="6 9" id="KW-0812">Transmembrane</keyword>
<keyword evidence="4" id="KW-1003">Cell membrane</keyword>
<keyword evidence="3 9" id="KW-0813">Transport</keyword>
<dbReference type="Proteomes" id="UP000070400">
    <property type="component" value="Unassembled WGS sequence"/>
</dbReference>
<keyword evidence="7 9" id="KW-1133">Transmembrane helix</keyword>
<name>A0A133V8H8_9EURY</name>
<dbReference type="InterPro" id="IPR035906">
    <property type="entry name" value="MetI-like_sf"/>
</dbReference>
<dbReference type="CDD" id="cd06261">
    <property type="entry name" value="TM_PBP2"/>
    <property type="match status" value="1"/>
</dbReference>
<evidence type="ECO:0000313" key="11">
    <source>
        <dbReference type="EMBL" id="KXB02739.1"/>
    </source>
</evidence>
<feature type="transmembrane region" description="Helical" evidence="9">
    <location>
        <begin position="204"/>
        <end position="223"/>
    </location>
</feature>
<dbReference type="EMBL" id="LHXX01000005">
    <property type="protein sequence ID" value="KXB02739.1"/>
    <property type="molecule type" value="Genomic_DNA"/>
</dbReference>
<evidence type="ECO:0000256" key="3">
    <source>
        <dbReference type="ARBA" id="ARBA00022448"/>
    </source>
</evidence>
<dbReference type="Gene3D" id="1.10.3720.10">
    <property type="entry name" value="MetI-like"/>
    <property type="match status" value="1"/>
</dbReference>
<proteinExistence type="inferred from homology"/>